<dbReference type="Proteomes" id="UP000037510">
    <property type="component" value="Unassembled WGS sequence"/>
</dbReference>
<organism evidence="1 2">
    <name type="scientific">Operophtera brumata</name>
    <name type="common">Winter moth</name>
    <name type="synonym">Phalaena brumata</name>
    <dbReference type="NCBI Taxonomy" id="104452"/>
    <lineage>
        <taxon>Eukaryota</taxon>
        <taxon>Metazoa</taxon>
        <taxon>Ecdysozoa</taxon>
        <taxon>Arthropoda</taxon>
        <taxon>Hexapoda</taxon>
        <taxon>Insecta</taxon>
        <taxon>Pterygota</taxon>
        <taxon>Neoptera</taxon>
        <taxon>Endopterygota</taxon>
        <taxon>Lepidoptera</taxon>
        <taxon>Glossata</taxon>
        <taxon>Ditrysia</taxon>
        <taxon>Geometroidea</taxon>
        <taxon>Geometridae</taxon>
        <taxon>Larentiinae</taxon>
        <taxon>Operophtera</taxon>
    </lineage>
</organism>
<name>A0A0L7KVU3_OPEBR</name>
<dbReference type="STRING" id="104452.A0A0L7KVU3"/>
<gene>
    <name evidence="1" type="ORF">OBRU01_19869</name>
</gene>
<dbReference type="AlphaFoldDB" id="A0A0L7KVU3"/>
<evidence type="ECO:0000313" key="1">
    <source>
        <dbReference type="EMBL" id="KOB67402.1"/>
    </source>
</evidence>
<comment type="caution">
    <text evidence="1">The sequence shown here is derived from an EMBL/GenBank/DDBJ whole genome shotgun (WGS) entry which is preliminary data.</text>
</comment>
<proteinExistence type="predicted"/>
<protein>
    <submittedName>
        <fullName evidence="1">Uncharacterized protein</fullName>
    </submittedName>
</protein>
<keyword evidence="2" id="KW-1185">Reference proteome</keyword>
<dbReference type="PANTHER" id="PTHR46601">
    <property type="entry name" value="ULP_PROTEASE DOMAIN-CONTAINING PROTEIN"/>
    <property type="match status" value="1"/>
</dbReference>
<accession>A0A0L7KVU3</accession>
<reference evidence="1 2" key="1">
    <citation type="journal article" date="2015" name="Genome Biol. Evol.">
        <title>The genome of winter moth (Operophtera brumata) provides a genomic perspective on sexual dimorphism and phenology.</title>
        <authorList>
            <person name="Derks M.F."/>
            <person name="Smit S."/>
            <person name="Salis L."/>
            <person name="Schijlen E."/>
            <person name="Bossers A."/>
            <person name="Mateman C."/>
            <person name="Pijl A.S."/>
            <person name="de Ridder D."/>
            <person name="Groenen M.A."/>
            <person name="Visser M.E."/>
            <person name="Megens H.J."/>
        </authorList>
    </citation>
    <scope>NUCLEOTIDE SEQUENCE [LARGE SCALE GENOMIC DNA]</scope>
    <source>
        <strain evidence="1">WM2013NL</strain>
        <tissue evidence="1">Head and thorax</tissue>
    </source>
</reference>
<sequence>MHFGASRQQITLHTGIVYTAKGDKCFASISPNNEHGPDAIWAHLLPVLKLIRDTFPDVDGIHFYSVGPTVQYRQKKNFYYFAKITKELGFPFSTWNFFEASHGKGAADGVGGAIKRR</sequence>
<dbReference type="PANTHER" id="PTHR46601:SF1">
    <property type="entry name" value="ADF-H DOMAIN-CONTAINING PROTEIN"/>
    <property type="match status" value="1"/>
</dbReference>
<dbReference type="EMBL" id="JTDY01005070">
    <property type="protein sequence ID" value="KOB67402.1"/>
    <property type="molecule type" value="Genomic_DNA"/>
</dbReference>
<evidence type="ECO:0000313" key="2">
    <source>
        <dbReference type="Proteomes" id="UP000037510"/>
    </source>
</evidence>